<feature type="domain" description="EamA" evidence="7">
    <location>
        <begin position="153"/>
        <end position="288"/>
    </location>
</feature>
<dbReference type="RefSeq" id="WP_045751701.1">
    <property type="nucleotide sequence ID" value="NZ_LN794158.1"/>
</dbReference>
<evidence type="ECO:0000256" key="2">
    <source>
        <dbReference type="ARBA" id="ARBA00007362"/>
    </source>
</evidence>
<sequence>MSASKSTTLKAFGALVLLSLLWGYNWVVMKYALLDAGPFQFGALRTFLGALCLMGVLVVFKKPLRPRELPTLILLGILQTCGFTGLIIWALVHGGAGKTAVLTYTMPFWVMVLAWPLLGEKIRGMQWVAVFASLLGLVLIFDPLHLGSDVFSMSLAVMAGVFWALAVILAKKLHHRVPDLDLVSLTAWQMLFGSLPLVVVAFWVEAPPIDWSPRLFAAIGFNAILCNALAWLLWLYALQRLAAGVASMTSMLAPLIGVLAAWVQLGEEPSISEIFGMGFIGLALVVISVHAMQAKEEIEPAMGQD</sequence>
<evidence type="ECO:0000313" key="8">
    <source>
        <dbReference type="EMBL" id="CEN56643.1"/>
    </source>
</evidence>
<dbReference type="AlphaFoldDB" id="A0A0B7J1R4"/>
<evidence type="ECO:0000259" key="7">
    <source>
        <dbReference type="Pfam" id="PF00892"/>
    </source>
</evidence>
<dbReference type="SUPFAM" id="SSF103481">
    <property type="entry name" value="Multidrug resistance efflux transporter EmrE"/>
    <property type="match status" value="2"/>
</dbReference>
<keyword evidence="4 6" id="KW-1133">Transmembrane helix</keyword>
<dbReference type="InterPro" id="IPR037185">
    <property type="entry name" value="EmrE-like"/>
</dbReference>
<dbReference type="GO" id="GO:0016020">
    <property type="term" value="C:membrane"/>
    <property type="evidence" value="ECO:0007669"/>
    <property type="project" value="UniProtKB-SubCell"/>
</dbReference>
<dbReference type="InterPro" id="IPR050638">
    <property type="entry name" value="AA-Vitamin_Transporters"/>
</dbReference>
<evidence type="ECO:0000256" key="3">
    <source>
        <dbReference type="ARBA" id="ARBA00022692"/>
    </source>
</evidence>
<dbReference type="PANTHER" id="PTHR32322">
    <property type="entry name" value="INNER MEMBRANE TRANSPORTER"/>
    <property type="match status" value="1"/>
</dbReference>
<feature type="transmembrane region" description="Helical" evidence="6">
    <location>
        <begin position="39"/>
        <end position="60"/>
    </location>
</feature>
<feature type="transmembrane region" description="Helical" evidence="6">
    <location>
        <begin position="125"/>
        <end position="144"/>
    </location>
</feature>
<evidence type="ECO:0000256" key="4">
    <source>
        <dbReference type="ARBA" id="ARBA00022989"/>
    </source>
</evidence>
<dbReference type="KEGG" id="mbac:BN1209_1608"/>
<feature type="transmembrane region" description="Helical" evidence="6">
    <location>
        <begin position="98"/>
        <end position="118"/>
    </location>
</feature>
<evidence type="ECO:0000313" key="9">
    <source>
        <dbReference type="Proteomes" id="UP000056322"/>
    </source>
</evidence>
<dbReference type="Gene3D" id="1.10.3730.20">
    <property type="match status" value="1"/>
</dbReference>
<dbReference type="PANTHER" id="PTHR32322:SF2">
    <property type="entry name" value="EAMA DOMAIN-CONTAINING PROTEIN"/>
    <property type="match status" value="1"/>
</dbReference>
<feature type="transmembrane region" description="Helical" evidence="6">
    <location>
        <begin position="274"/>
        <end position="292"/>
    </location>
</feature>
<feature type="domain" description="EamA" evidence="7">
    <location>
        <begin position="14"/>
        <end position="141"/>
    </location>
</feature>
<dbReference type="OrthoDB" id="5430053at2"/>
<comment type="subcellular location">
    <subcellularLocation>
        <location evidence="1">Membrane</location>
        <topology evidence="1">Multi-pass membrane protein</topology>
    </subcellularLocation>
</comment>
<comment type="similarity">
    <text evidence="2">Belongs to the EamA transporter family.</text>
</comment>
<dbReference type="InterPro" id="IPR000620">
    <property type="entry name" value="EamA_dom"/>
</dbReference>
<keyword evidence="5 6" id="KW-0472">Membrane</keyword>
<evidence type="ECO:0000256" key="1">
    <source>
        <dbReference type="ARBA" id="ARBA00004141"/>
    </source>
</evidence>
<dbReference type="STRING" id="1581680.BN1209_1608"/>
<name>A0A0B7J1R4_9PROT</name>
<feature type="transmembrane region" description="Helical" evidence="6">
    <location>
        <begin position="182"/>
        <end position="203"/>
    </location>
</feature>
<proteinExistence type="inferred from homology"/>
<accession>A0A0B7J1R4</accession>
<feature type="transmembrane region" description="Helical" evidence="6">
    <location>
        <begin position="12"/>
        <end position="33"/>
    </location>
</feature>
<keyword evidence="9" id="KW-1185">Reference proteome</keyword>
<protein>
    <submittedName>
        <fullName evidence="8">Uncharacterized inner membrane transporter yiJE</fullName>
    </submittedName>
</protein>
<gene>
    <name evidence="8" type="primary">yijE</name>
    <name evidence="8" type="ORF">BN1209_1608</name>
</gene>
<feature type="transmembrane region" description="Helical" evidence="6">
    <location>
        <begin position="150"/>
        <end position="170"/>
    </location>
</feature>
<dbReference type="Proteomes" id="UP000056322">
    <property type="component" value="Chromosome 1"/>
</dbReference>
<reference evidence="9" key="1">
    <citation type="submission" date="2014-12" db="EMBL/GenBank/DDBJ databases">
        <authorList>
            <person name="Salcher M.M."/>
        </authorList>
    </citation>
    <scope>NUCLEOTIDE SEQUENCE [LARGE SCALE GENOMIC DNA]</scope>
    <source>
        <strain evidence="9">MMS-10A-171</strain>
    </source>
</reference>
<dbReference type="Pfam" id="PF00892">
    <property type="entry name" value="EamA"/>
    <property type="match status" value="2"/>
</dbReference>
<dbReference type="EMBL" id="LN794158">
    <property type="protein sequence ID" value="CEN56643.1"/>
    <property type="molecule type" value="Genomic_DNA"/>
</dbReference>
<feature type="transmembrane region" description="Helical" evidence="6">
    <location>
        <begin position="241"/>
        <end position="262"/>
    </location>
</feature>
<dbReference type="HOGENOM" id="CLU_033863_5_0_4"/>
<organism evidence="8 9">
    <name type="scientific">Candidatus Methylopumilus turicensis</name>
    <dbReference type="NCBI Taxonomy" id="1581680"/>
    <lineage>
        <taxon>Bacteria</taxon>
        <taxon>Pseudomonadati</taxon>
        <taxon>Pseudomonadota</taxon>
        <taxon>Betaproteobacteria</taxon>
        <taxon>Nitrosomonadales</taxon>
        <taxon>Methylophilaceae</taxon>
        <taxon>Candidatus Methylopumilus</taxon>
    </lineage>
</organism>
<feature type="transmembrane region" description="Helical" evidence="6">
    <location>
        <begin position="72"/>
        <end position="92"/>
    </location>
</feature>
<evidence type="ECO:0000256" key="6">
    <source>
        <dbReference type="SAM" id="Phobius"/>
    </source>
</evidence>
<feature type="transmembrane region" description="Helical" evidence="6">
    <location>
        <begin position="215"/>
        <end position="234"/>
    </location>
</feature>
<evidence type="ECO:0000256" key="5">
    <source>
        <dbReference type="ARBA" id="ARBA00023136"/>
    </source>
</evidence>
<keyword evidence="3 6" id="KW-0812">Transmembrane</keyword>